<evidence type="ECO:0000313" key="13">
    <source>
        <dbReference type="EMBL" id="GGY79630.1"/>
    </source>
</evidence>
<dbReference type="InterPro" id="IPR041546">
    <property type="entry name" value="ClpA/ClpB_AAA_lid"/>
</dbReference>
<comment type="caution">
    <text evidence="13">The sequence shown here is derived from an EMBL/GenBank/DDBJ whole genome shotgun (WGS) entry which is preliminary data.</text>
</comment>
<comment type="function">
    <text evidence="11">Part of a stress-induced multi-chaperone system, it is involved in the recovery of the cell from heat-induced damage, in cooperation with DnaK, DnaJ and GrpE.</text>
</comment>
<reference evidence="14" key="1">
    <citation type="journal article" date="2019" name="Int. J. Syst. Evol. Microbiol.">
        <title>The Global Catalogue of Microorganisms (GCM) 10K type strain sequencing project: providing services to taxonomists for standard genome sequencing and annotation.</title>
        <authorList>
            <consortium name="The Broad Institute Genomics Platform"/>
            <consortium name="The Broad Institute Genome Sequencing Center for Infectious Disease"/>
            <person name="Wu L."/>
            <person name="Ma J."/>
        </authorList>
    </citation>
    <scope>NUCLEOTIDE SEQUENCE [LARGE SCALE GENOMIC DNA]</scope>
    <source>
        <strain evidence="14">KCTC 22280</strain>
    </source>
</reference>
<evidence type="ECO:0000256" key="7">
    <source>
        <dbReference type="ARBA" id="ARBA00023186"/>
    </source>
</evidence>
<evidence type="ECO:0000313" key="14">
    <source>
        <dbReference type="Proteomes" id="UP000601597"/>
    </source>
</evidence>
<gene>
    <name evidence="11 13" type="primary">clpB</name>
    <name evidence="13" type="ORF">GCM10007071_28930</name>
</gene>
<dbReference type="InterPro" id="IPR003593">
    <property type="entry name" value="AAA+_ATPase"/>
</dbReference>
<dbReference type="Gene3D" id="1.10.8.60">
    <property type="match status" value="1"/>
</dbReference>
<dbReference type="PANTHER" id="PTHR11638:SF18">
    <property type="entry name" value="HEAT SHOCK PROTEIN 104"/>
    <property type="match status" value="1"/>
</dbReference>
<evidence type="ECO:0000256" key="5">
    <source>
        <dbReference type="ARBA" id="ARBA00022840"/>
    </source>
</evidence>
<dbReference type="Pfam" id="PF07724">
    <property type="entry name" value="AAA_2"/>
    <property type="match status" value="1"/>
</dbReference>
<keyword evidence="14" id="KW-1185">Reference proteome</keyword>
<dbReference type="InterPro" id="IPR017730">
    <property type="entry name" value="Chaperonin_ClpB"/>
</dbReference>
<dbReference type="Pfam" id="PF17871">
    <property type="entry name" value="AAA_lid_9"/>
    <property type="match status" value="1"/>
</dbReference>
<dbReference type="SUPFAM" id="SSF52540">
    <property type="entry name" value="P-loop containing nucleoside triphosphate hydrolases"/>
    <property type="match status" value="2"/>
</dbReference>
<feature type="domain" description="Clp R" evidence="12">
    <location>
        <begin position="24"/>
        <end position="167"/>
    </location>
</feature>
<sequence>MPLAAGMSARGIERQTWGQQTMRIDKLTSRLQTALADAQSLAVGKDHNFIEPVHLMHALLDQDASSIKPLLKQAGAEPGRVRQAIAWEVENLPEVKGSAGDVSMSNDMGRLFNVADKLAQQRGDQFISSELMLLAALENRGTLGRVLKEQGVTKESLEQAIDAIRGGEKVDDAGAEENREALTKYTIDLTERAESGKLDPVIGRDDEIRRTIQVLQRRRKNNPVLIGEPGVGKTAIVEGLAQRIVNGEVPDGLKDKKVLSLDMGALIAGAKFRGEFEERLKALLNELSKQEGQIILFIDEIHTMVGAGKAEGSMDAGNMLKPALSRGELHCVGATTLDEYRENIEKDAALERRFQKVVVREPTEEDTVAILRGLKERYEVHHGVEVTDGAIIAAAKLSNRYISDRKLPDKAIDLVDEAASQIRMEMDSKPEPLDRLERRLIQLKIEREALKKETDAASKKRLSELSDVITGVEREYADLEEIWNTEKAALHGSQKIKSQLEQARIDLENARRAGDLGKMSELQYGTIPELERQLDMASQAEMMEMKLLRNRVTDEEIAEVVSKWTGIPVSKMLEGERDKLMRMEEALHNRVIGQDEAVGAVADAVRRSRAGLSDPHRPNGSFLFLGPTGVGKTELCKSLAGFLFDTEEAMVRIDMSEFMEKHSVARLIGAPPGYVGYEEGGYLTEAVRRRPYSVLLLDEVEKAHPDVFNILLQVLEDGRLTDGQGRTVDFRNTVIVMTSNLGSDIIQQKAGEENYESMKNAVMEVVGTHFRPEFINRVDEVVVFHPLAESQIRGIASIQIESLSKRLKEQDMRLELDDAALDLLAEVGYDPVYGARPLKRAIQRMIENPLSQQLLKGEFVSGDVIKATVKDHQLVFSKA</sequence>
<dbReference type="CDD" id="cd00009">
    <property type="entry name" value="AAA"/>
    <property type="match status" value="1"/>
</dbReference>
<proteinExistence type="inferred from homology"/>
<protein>
    <recommendedName>
        <fullName evidence="2 11">Chaperone protein ClpB</fullName>
    </recommendedName>
</protein>
<dbReference type="SMART" id="SM00382">
    <property type="entry name" value="AAA"/>
    <property type="match status" value="2"/>
</dbReference>
<dbReference type="PROSITE" id="PS00870">
    <property type="entry name" value="CLPAB_1"/>
    <property type="match status" value="1"/>
</dbReference>
<dbReference type="EMBL" id="BMXV01000006">
    <property type="protein sequence ID" value="GGY79630.1"/>
    <property type="molecule type" value="Genomic_DNA"/>
</dbReference>
<dbReference type="NCBIfam" id="NF008118">
    <property type="entry name" value="PRK10865.1"/>
    <property type="match status" value="1"/>
</dbReference>
<keyword evidence="11" id="KW-0346">Stress response</keyword>
<name>A0ABQ3B878_9GAMM</name>
<evidence type="ECO:0000256" key="10">
    <source>
        <dbReference type="RuleBase" id="RU004432"/>
    </source>
</evidence>
<dbReference type="Gene3D" id="3.40.50.300">
    <property type="entry name" value="P-loop containing nucleotide triphosphate hydrolases"/>
    <property type="match status" value="3"/>
</dbReference>
<dbReference type="Pfam" id="PF10431">
    <property type="entry name" value="ClpB_D2-small"/>
    <property type="match status" value="1"/>
</dbReference>
<evidence type="ECO:0000256" key="1">
    <source>
        <dbReference type="ARBA" id="ARBA00008675"/>
    </source>
</evidence>
<evidence type="ECO:0000256" key="2">
    <source>
        <dbReference type="ARBA" id="ARBA00017574"/>
    </source>
</evidence>
<evidence type="ECO:0000256" key="8">
    <source>
        <dbReference type="ARBA" id="ARBA00026057"/>
    </source>
</evidence>
<evidence type="ECO:0000256" key="11">
    <source>
        <dbReference type="RuleBase" id="RU362034"/>
    </source>
</evidence>
<comment type="subunit">
    <text evidence="11">Homohexamer; The oligomerization is ATP-dependent.</text>
</comment>
<comment type="subunit">
    <text evidence="8">Homohexamer. The oligomerization is ATP-dependent.</text>
</comment>
<dbReference type="SMART" id="SM01086">
    <property type="entry name" value="ClpB_D2-small"/>
    <property type="match status" value="1"/>
</dbReference>
<dbReference type="InterPro" id="IPR028299">
    <property type="entry name" value="ClpA/B_CS2"/>
</dbReference>
<dbReference type="Proteomes" id="UP000601597">
    <property type="component" value="Unassembled WGS sequence"/>
</dbReference>
<evidence type="ECO:0000259" key="12">
    <source>
        <dbReference type="PROSITE" id="PS51903"/>
    </source>
</evidence>
<comment type="subcellular location">
    <subcellularLocation>
        <location evidence="11">Cytoplasm</location>
    </subcellularLocation>
</comment>
<dbReference type="InterPro" id="IPR027417">
    <property type="entry name" value="P-loop_NTPase"/>
</dbReference>
<feature type="coiled-coil region" evidence="11">
    <location>
        <begin position="433"/>
        <end position="513"/>
    </location>
</feature>
<evidence type="ECO:0000256" key="6">
    <source>
        <dbReference type="ARBA" id="ARBA00023054"/>
    </source>
</evidence>
<comment type="similarity">
    <text evidence="1 10">Belongs to the ClpA/ClpB family.</text>
</comment>
<keyword evidence="4 10" id="KW-0547">Nucleotide-binding</keyword>
<accession>A0ABQ3B878</accession>
<dbReference type="Gene3D" id="1.10.1780.10">
    <property type="entry name" value="Clp, N-terminal domain"/>
    <property type="match status" value="1"/>
</dbReference>
<dbReference type="InterPro" id="IPR050130">
    <property type="entry name" value="ClpA_ClpB"/>
</dbReference>
<keyword evidence="11" id="KW-0963">Cytoplasm</keyword>
<dbReference type="PRINTS" id="PR00300">
    <property type="entry name" value="CLPPROTEASEA"/>
</dbReference>
<dbReference type="InterPro" id="IPR019489">
    <property type="entry name" value="Clp_ATPase_C"/>
</dbReference>
<dbReference type="PROSITE" id="PS00871">
    <property type="entry name" value="CLPAB_2"/>
    <property type="match status" value="1"/>
</dbReference>
<keyword evidence="5 10" id="KW-0067">ATP-binding</keyword>
<dbReference type="InterPro" id="IPR001270">
    <property type="entry name" value="ClpA/B"/>
</dbReference>
<organism evidence="13 14">
    <name type="scientific">Marinobacter zhanjiangensis</name>
    <dbReference type="NCBI Taxonomy" id="578215"/>
    <lineage>
        <taxon>Bacteria</taxon>
        <taxon>Pseudomonadati</taxon>
        <taxon>Pseudomonadota</taxon>
        <taxon>Gammaproteobacteria</taxon>
        <taxon>Pseudomonadales</taxon>
        <taxon>Marinobacteraceae</taxon>
        <taxon>Marinobacter</taxon>
    </lineage>
</organism>
<dbReference type="PANTHER" id="PTHR11638">
    <property type="entry name" value="ATP-DEPENDENT CLP PROTEASE"/>
    <property type="match status" value="1"/>
</dbReference>
<evidence type="ECO:0000256" key="3">
    <source>
        <dbReference type="ARBA" id="ARBA00022737"/>
    </source>
</evidence>
<dbReference type="CDD" id="cd19499">
    <property type="entry name" value="RecA-like_ClpB_Hsp104-like"/>
    <property type="match status" value="1"/>
</dbReference>
<dbReference type="InterPro" id="IPR004176">
    <property type="entry name" value="Clp_R_N"/>
</dbReference>
<keyword evidence="6 11" id="KW-0175">Coiled coil</keyword>
<dbReference type="InterPro" id="IPR036628">
    <property type="entry name" value="Clp_N_dom_sf"/>
</dbReference>
<keyword evidence="7 10" id="KW-0143">Chaperone</keyword>
<dbReference type="Pfam" id="PF00004">
    <property type="entry name" value="AAA"/>
    <property type="match status" value="1"/>
</dbReference>
<evidence type="ECO:0000256" key="4">
    <source>
        <dbReference type="ARBA" id="ARBA00022741"/>
    </source>
</evidence>
<dbReference type="InterPro" id="IPR003959">
    <property type="entry name" value="ATPase_AAA_core"/>
</dbReference>
<dbReference type="InterPro" id="IPR018368">
    <property type="entry name" value="ClpA/B_CS1"/>
</dbReference>
<keyword evidence="3 9" id="KW-0677">Repeat</keyword>
<dbReference type="SUPFAM" id="SSF81923">
    <property type="entry name" value="Double Clp-N motif"/>
    <property type="match status" value="1"/>
</dbReference>
<dbReference type="Pfam" id="PF02861">
    <property type="entry name" value="Clp_N"/>
    <property type="match status" value="1"/>
</dbReference>
<dbReference type="NCBIfam" id="TIGR03346">
    <property type="entry name" value="chaperone_ClpB"/>
    <property type="match status" value="1"/>
</dbReference>
<evidence type="ECO:0000256" key="9">
    <source>
        <dbReference type="PROSITE-ProRule" id="PRU01251"/>
    </source>
</evidence>
<dbReference type="PROSITE" id="PS51903">
    <property type="entry name" value="CLP_R"/>
    <property type="match status" value="1"/>
</dbReference>